<feature type="compositionally biased region" description="Low complexity" evidence="1">
    <location>
        <begin position="171"/>
        <end position="193"/>
    </location>
</feature>
<dbReference type="Pfam" id="PF03966">
    <property type="entry name" value="Trm112p"/>
    <property type="match status" value="1"/>
</dbReference>
<proteinExistence type="predicted"/>
<name>A0ABQ2UYP0_9ACTN</name>
<feature type="region of interest" description="Disordered" evidence="1">
    <location>
        <begin position="100"/>
        <end position="262"/>
    </location>
</feature>
<evidence type="ECO:0000313" key="2">
    <source>
        <dbReference type="EMBL" id="GGU57469.1"/>
    </source>
</evidence>
<feature type="compositionally biased region" description="Polar residues" evidence="1">
    <location>
        <begin position="219"/>
        <end position="236"/>
    </location>
</feature>
<dbReference type="Proteomes" id="UP000654471">
    <property type="component" value="Unassembled WGS sequence"/>
</dbReference>
<dbReference type="SUPFAM" id="SSF158997">
    <property type="entry name" value="Trm112p-like"/>
    <property type="match status" value="1"/>
</dbReference>
<protein>
    <submittedName>
        <fullName evidence="2">Uncharacterized protein</fullName>
    </submittedName>
</protein>
<sequence>MKHDDPLLKILACPIDKGPLCLLAPDDALYNPRLRRRYPILDGIPQLLPSSGVQLTDAEHEHVLRQIAEERAGFEGSAGFEADPGWEESTGFEEGAAYDAGAAYGDDGDPEGDSGSEGAPASDGDGDSERDVVRAGHPTDEAAGIGHPEAAAVRGRAGLPPDEHRGQAVRAADGGRPGAPAGTPARTDPAAPAHDNAATPGAPGSSGTPDAPDAPGLTASRTHAVSPGTSPGTSLGTAAPSDPTVPVAPAGASAPVDSEAAS</sequence>
<evidence type="ECO:0000313" key="3">
    <source>
        <dbReference type="Proteomes" id="UP000654471"/>
    </source>
</evidence>
<dbReference type="Gene3D" id="2.20.25.10">
    <property type="match status" value="1"/>
</dbReference>
<organism evidence="2 3">
    <name type="scientific">Streptomyces albospinus</name>
    <dbReference type="NCBI Taxonomy" id="285515"/>
    <lineage>
        <taxon>Bacteria</taxon>
        <taxon>Bacillati</taxon>
        <taxon>Actinomycetota</taxon>
        <taxon>Actinomycetes</taxon>
        <taxon>Kitasatosporales</taxon>
        <taxon>Streptomycetaceae</taxon>
        <taxon>Streptomyces</taxon>
    </lineage>
</organism>
<gene>
    <name evidence="2" type="ORF">GCM10010211_22830</name>
</gene>
<dbReference type="InterPro" id="IPR005651">
    <property type="entry name" value="Trm112-like"/>
</dbReference>
<reference evidence="3" key="1">
    <citation type="journal article" date="2019" name="Int. J. Syst. Evol. Microbiol.">
        <title>The Global Catalogue of Microorganisms (GCM) 10K type strain sequencing project: providing services to taxonomists for standard genome sequencing and annotation.</title>
        <authorList>
            <consortium name="The Broad Institute Genomics Platform"/>
            <consortium name="The Broad Institute Genome Sequencing Center for Infectious Disease"/>
            <person name="Wu L."/>
            <person name="Ma J."/>
        </authorList>
    </citation>
    <scope>NUCLEOTIDE SEQUENCE [LARGE SCALE GENOMIC DNA]</scope>
    <source>
        <strain evidence="3">JCM 3399</strain>
    </source>
</reference>
<feature type="compositionally biased region" description="Basic and acidic residues" evidence="1">
    <location>
        <begin position="127"/>
        <end position="140"/>
    </location>
</feature>
<evidence type="ECO:0000256" key="1">
    <source>
        <dbReference type="SAM" id="MobiDB-lite"/>
    </source>
</evidence>
<keyword evidence="3" id="KW-1185">Reference proteome</keyword>
<comment type="caution">
    <text evidence="2">The sequence shown here is derived from an EMBL/GenBank/DDBJ whole genome shotgun (WGS) entry which is preliminary data.</text>
</comment>
<dbReference type="EMBL" id="BMRP01000006">
    <property type="protein sequence ID" value="GGU57469.1"/>
    <property type="molecule type" value="Genomic_DNA"/>
</dbReference>
<feature type="compositionally biased region" description="Low complexity" evidence="1">
    <location>
        <begin position="244"/>
        <end position="256"/>
    </location>
</feature>
<accession>A0ABQ2UYP0</accession>